<evidence type="ECO:0000313" key="3">
    <source>
        <dbReference type="Proteomes" id="UP001651158"/>
    </source>
</evidence>
<organism evidence="2 3">
    <name type="scientific">Taenia crassiceps</name>
    <dbReference type="NCBI Taxonomy" id="6207"/>
    <lineage>
        <taxon>Eukaryota</taxon>
        <taxon>Metazoa</taxon>
        <taxon>Spiralia</taxon>
        <taxon>Lophotrochozoa</taxon>
        <taxon>Platyhelminthes</taxon>
        <taxon>Cestoda</taxon>
        <taxon>Eucestoda</taxon>
        <taxon>Cyclophyllidea</taxon>
        <taxon>Taeniidae</taxon>
        <taxon>Taenia</taxon>
    </lineage>
</organism>
<protein>
    <submittedName>
        <fullName evidence="2">Uncharacterized protein</fullName>
    </submittedName>
</protein>
<feature type="compositionally biased region" description="Polar residues" evidence="1">
    <location>
        <begin position="47"/>
        <end position="57"/>
    </location>
</feature>
<evidence type="ECO:0000313" key="2">
    <source>
        <dbReference type="EMBL" id="KAL5103112.1"/>
    </source>
</evidence>
<accession>A0ABR4Q0D9</accession>
<feature type="region of interest" description="Disordered" evidence="1">
    <location>
        <begin position="45"/>
        <end position="76"/>
    </location>
</feature>
<evidence type="ECO:0000256" key="1">
    <source>
        <dbReference type="SAM" id="MobiDB-lite"/>
    </source>
</evidence>
<comment type="caution">
    <text evidence="2">The sequence shown here is derived from an EMBL/GenBank/DDBJ whole genome shotgun (WGS) entry which is preliminary data.</text>
</comment>
<dbReference type="EMBL" id="JAKROA010000021">
    <property type="protein sequence ID" value="KAL5103112.1"/>
    <property type="molecule type" value="Genomic_DNA"/>
</dbReference>
<gene>
    <name evidence="2" type="ORF">TcWFU_009311</name>
</gene>
<proteinExistence type="predicted"/>
<keyword evidence="3" id="KW-1185">Reference proteome</keyword>
<dbReference type="Proteomes" id="UP001651158">
    <property type="component" value="Unassembled WGS sequence"/>
</dbReference>
<name>A0ABR4Q0D9_9CEST</name>
<reference evidence="2 3" key="1">
    <citation type="journal article" date="2022" name="Front. Cell. Infect. Microbiol.">
        <title>The Genomes of Two Strains of Taenia crassiceps the Animal Model for the Study of Human Cysticercosis.</title>
        <authorList>
            <person name="Bobes R.J."/>
            <person name="Estrada K."/>
            <person name="Rios-Valencia D.G."/>
            <person name="Calderon-Gallegos A."/>
            <person name="de la Torre P."/>
            <person name="Carrero J.C."/>
            <person name="Sanchez-Flores A."/>
            <person name="Laclette J.P."/>
        </authorList>
    </citation>
    <scope>NUCLEOTIDE SEQUENCE [LARGE SCALE GENOMIC DNA]</scope>
    <source>
        <strain evidence="2">WFUcys</strain>
    </source>
</reference>
<sequence>MIVRDIQRELALTLGAASDVAMPGATSLPLQRFVGFGLESKLRSQDRLSSASATPTKTFDEARLERRLNNTEDDLPGNWVDVVTSPKLHYRRDLMFDKNK</sequence>
<feature type="compositionally biased region" description="Basic and acidic residues" evidence="1">
    <location>
        <begin position="58"/>
        <end position="70"/>
    </location>
</feature>